<dbReference type="InterPro" id="IPR012338">
    <property type="entry name" value="Beta-lactam/transpept-like"/>
</dbReference>
<dbReference type="Gene3D" id="3.40.710.10">
    <property type="entry name" value="DD-peptidase/beta-lactamase superfamily"/>
    <property type="match status" value="1"/>
</dbReference>
<dbReference type="SUPFAM" id="SSF56601">
    <property type="entry name" value="beta-lactamase/transpeptidase-like"/>
    <property type="match status" value="1"/>
</dbReference>
<keyword evidence="3" id="KW-1185">Reference proteome</keyword>
<dbReference type="InterPro" id="IPR050789">
    <property type="entry name" value="Diverse_Enzym_Activities"/>
</dbReference>
<feature type="domain" description="Beta-lactamase-related" evidence="1">
    <location>
        <begin position="29"/>
        <end position="324"/>
    </location>
</feature>
<dbReference type="EMBL" id="WJEE01000052">
    <property type="protein sequence ID" value="MRI68157.1"/>
    <property type="molecule type" value="Genomic_DNA"/>
</dbReference>
<name>A0A6N7R4M5_9BACI</name>
<organism evidence="2 3">
    <name type="scientific">Gracilibacillus thailandensis</name>
    <dbReference type="NCBI Taxonomy" id="563735"/>
    <lineage>
        <taxon>Bacteria</taxon>
        <taxon>Bacillati</taxon>
        <taxon>Bacillota</taxon>
        <taxon>Bacilli</taxon>
        <taxon>Bacillales</taxon>
        <taxon>Bacillaceae</taxon>
        <taxon>Gracilibacillus</taxon>
    </lineage>
</organism>
<dbReference type="GO" id="GO:0016787">
    <property type="term" value="F:hydrolase activity"/>
    <property type="evidence" value="ECO:0007669"/>
    <property type="project" value="UniProtKB-KW"/>
</dbReference>
<dbReference type="PANTHER" id="PTHR43283:SF7">
    <property type="entry name" value="BETA-LACTAMASE-RELATED DOMAIN-CONTAINING PROTEIN"/>
    <property type="match status" value="1"/>
</dbReference>
<comment type="caution">
    <text evidence="2">The sequence shown here is derived from an EMBL/GenBank/DDBJ whole genome shotgun (WGS) entry which is preliminary data.</text>
</comment>
<sequence length="346" mass="39569">MIEKSSTNQVGQCLIKEKSERLHPLYKYVKEIKDQIKAYASAVYVIQEDKVIGEWYSGFNPLTKMEIEEDSRFNIYSARKSYIGLAVAILLNDGKINSLDDEALEYVEGLNEDLYKGITLRHLVTHTHGLKFINDEMIRSSSPGSEWVYNDAGLSLLYKIITNISERTVNGILQDYVFNPLEFSETGWESTYQNNLVADVFELSEDPKIRLDKDTGFERNLYVSSREFAHWGYLHLNNGNLHGKQVLPRNIFELTTSIQTPKDMFQTPQNGLFWFKNENAYLNSELGEELPINSYQILGASGCACLIIPEYKAVAVRMYNKIGNPVGYDYLRDIKNFGNLVSSLCN</sequence>
<dbReference type="Proteomes" id="UP000435187">
    <property type="component" value="Unassembled WGS sequence"/>
</dbReference>
<dbReference type="Pfam" id="PF00144">
    <property type="entry name" value="Beta-lactamase"/>
    <property type="match status" value="1"/>
</dbReference>
<gene>
    <name evidence="2" type="ORF">GH885_17770</name>
</gene>
<proteinExistence type="predicted"/>
<protein>
    <submittedName>
        <fullName evidence="2">Serine hydrolase</fullName>
    </submittedName>
</protein>
<dbReference type="InterPro" id="IPR001466">
    <property type="entry name" value="Beta-lactam-related"/>
</dbReference>
<accession>A0A6N7R4M5</accession>
<dbReference type="PANTHER" id="PTHR43283">
    <property type="entry name" value="BETA-LACTAMASE-RELATED"/>
    <property type="match status" value="1"/>
</dbReference>
<evidence type="ECO:0000259" key="1">
    <source>
        <dbReference type="Pfam" id="PF00144"/>
    </source>
</evidence>
<dbReference type="RefSeq" id="WP_153836666.1">
    <property type="nucleotide sequence ID" value="NZ_JBHUMW010000074.1"/>
</dbReference>
<keyword evidence="2" id="KW-0378">Hydrolase</keyword>
<evidence type="ECO:0000313" key="2">
    <source>
        <dbReference type="EMBL" id="MRI68157.1"/>
    </source>
</evidence>
<evidence type="ECO:0000313" key="3">
    <source>
        <dbReference type="Proteomes" id="UP000435187"/>
    </source>
</evidence>
<dbReference type="AlphaFoldDB" id="A0A6N7R4M5"/>
<reference evidence="2 3" key="1">
    <citation type="submission" date="2019-10" db="EMBL/GenBank/DDBJ databases">
        <title>Gracilibacillus salitolerans sp. nov., a moderate halophile isolated from a saline soil in northwest China.</title>
        <authorList>
            <person name="Gan L."/>
        </authorList>
    </citation>
    <scope>NUCLEOTIDE SEQUENCE [LARGE SCALE GENOMIC DNA]</scope>
    <source>
        <strain evidence="2 3">TP2-8</strain>
    </source>
</reference>